<name>A0A388SFR3_9BURK</name>
<reference evidence="2 3" key="1">
    <citation type="journal article" date="2018" name="Int. J. Syst. Evol. Microbiol.">
        <title>Mesosutterella multiformis gen. nov., sp. nov., a member of the family Sutterellaceae and Sutterella megalosphaeroides sp. nov., isolated from human faeces.</title>
        <authorList>
            <person name="Sakamoto M."/>
            <person name="Ikeyama N."/>
            <person name="Kunihiro T."/>
            <person name="Iino T."/>
            <person name="Yuki M."/>
            <person name="Ohkuma M."/>
        </authorList>
    </citation>
    <scope>NUCLEOTIDE SEQUENCE [LARGE SCALE GENOMIC DNA]</scope>
    <source>
        <strain evidence="2 3">4NBBH2</strain>
    </source>
</reference>
<dbReference type="PANTHER" id="PTHR40078">
    <property type="entry name" value="INTEGRAL MEMBRANE PROTEIN-RELATED"/>
    <property type="match status" value="1"/>
</dbReference>
<dbReference type="RefSeq" id="WP_125064665.1">
    <property type="nucleotide sequence ID" value="NZ_BGZJ01000002.1"/>
</dbReference>
<dbReference type="PANTHER" id="PTHR40078:SF1">
    <property type="entry name" value="INTEGRAL MEMBRANE PROTEIN"/>
    <property type="match status" value="1"/>
</dbReference>
<keyword evidence="1" id="KW-0472">Membrane</keyword>
<feature type="transmembrane region" description="Helical" evidence="1">
    <location>
        <begin position="9"/>
        <end position="30"/>
    </location>
</feature>
<sequence length="244" mass="26841">MNSDKFFEYVWRWTLLVAGMFVAACGIAIITQTNLGTTPISSLPYAVTGLTGYSFGTTTFFINLIFIALQWVILSRKGVFHYTTFFQIPVVFVFSAFIDFTMSLSGGIMPESYPLRLLISFAGNTVLALGIVMQLHSRTIVQPGEGLVIAESILFRKPFGTVKVFNDWTLVLMACLVAFIFSGGLIGIREGTFVSALFVGIFAKLYLKLWPMPKKEELKEREAIAAEKKAEREAANAAGEAAAS</sequence>
<proteinExistence type="predicted"/>
<feature type="transmembrane region" description="Helical" evidence="1">
    <location>
        <begin position="192"/>
        <end position="211"/>
    </location>
</feature>
<keyword evidence="1" id="KW-1133">Transmembrane helix</keyword>
<dbReference type="Pfam" id="PF19700">
    <property type="entry name" value="DUF6198"/>
    <property type="match status" value="1"/>
</dbReference>
<evidence type="ECO:0000256" key="1">
    <source>
        <dbReference type="SAM" id="Phobius"/>
    </source>
</evidence>
<comment type="caution">
    <text evidence="2">The sequence shown here is derived from an EMBL/GenBank/DDBJ whole genome shotgun (WGS) entry which is preliminary data.</text>
</comment>
<dbReference type="InterPro" id="IPR038750">
    <property type="entry name" value="YczE/YyaS-like"/>
</dbReference>
<evidence type="ECO:0000313" key="2">
    <source>
        <dbReference type="EMBL" id="GBO94523.1"/>
    </source>
</evidence>
<feature type="transmembrane region" description="Helical" evidence="1">
    <location>
        <begin position="115"/>
        <end position="133"/>
    </location>
</feature>
<dbReference type="Proteomes" id="UP000266091">
    <property type="component" value="Unassembled WGS sequence"/>
</dbReference>
<evidence type="ECO:0000313" key="3">
    <source>
        <dbReference type="Proteomes" id="UP000266091"/>
    </source>
</evidence>
<keyword evidence="3" id="KW-1185">Reference proteome</keyword>
<dbReference type="PROSITE" id="PS51257">
    <property type="entry name" value="PROKAR_LIPOPROTEIN"/>
    <property type="match status" value="1"/>
</dbReference>
<protein>
    <submittedName>
        <fullName evidence="2">Membrane protein</fullName>
    </submittedName>
</protein>
<organism evidence="2 3">
    <name type="scientific">Mesosutterella multiformis</name>
    <dbReference type="NCBI Taxonomy" id="2259133"/>
    <lineage>
        <taxon>Bacteria</taxon>
        <taxon>Pseudomonadati</taxon>
        <taxon>Pseudomonadota</taxon>
        <taxon>Betaproteobacteria</taxon>
        <taxon>Burkholderiales</taxon>
        <taxon>Sutterellaceae</taxon>
        <taxon>Mesosutterella</taxon>
    </lineage>
</organism>
<gene>
    <name evidence="2" type="ORF">MESMUL_18770</name>
</gene>
<feature type="transmembrane region" description="Helical" evidence="1">
    <location>
        <begin position="85"/>
        <end position="109"/>
    </location>
</feature>
<accession>A0A388SFR3</accession>
<keyword evidence="1" id="KW-0812">Transmembrane</keyword>
<feature type="transmembrane region" description="Helical" evidence="1">
    <location>
        <begin position="50"/>
        <end position="73"/>
    </location>
</feature>
<dbReference type="EMBL" id="BGZJ01000002">
    <property type="protein sequence ID" value="GBO94523.1"/>
    <property type="molecule type" value="Genomic_DNA"/>
</dbReference>
<feature type="transmembrane region" description="Helical" evidence="1">
    <location>
        <begin position="164"/>
        <end position="186"/>
    </location>
</feature>
<dbReference type="AlphaFoldDB" id="A0A388SFR3"/>
<dbReference type="OrthoDB" id="87655at2"/>